<accession>A0A645DU31</accession>
<dbReference type="AlphaFoldDB" id="A0A645DU31"/>
<evidence type="ECO:0000313" key="2">
    <source>
        <dbReference type="EMBL" id="MPM92877.1"/>
    </source>
</evidence>
<organism evidence="2">
    <name type="scientific">bioreactor metagenome</name>
    <dbReference type="NCBI Taxonomy" id="1076179"/>
    <lineage>
        <taxon>unclassified sequences</taxon>
        <taxon>metagenomes</taxon>
        <taxon>ecological metagenomes</taxon>
    </lineage>
</organism>
<protein>
    <submittedName>
        <fullName evidence="2">Uncharacterized protein</fullName>
    </submittedName>
</protein>
<feature type="region of interest" description="Disordered" evidence="1">
    <location>
        <begin position="54"/>
        <end position="119"/>
    </location>
</feature>
<proteinExistence type="predicted"/>
<gene>
    <name evidence="2" type="ORF">SDC9_140013</name>
</gene>
<evidence type="ECO:0000256" key="1">
    <source>
        <dbReference type="SAM" id="MobiDB-lite"/>
    </source>
</evidence>
<sequence>MGLAAVRPGDHHQVAHLDQALALVDLVAVGEVEVHALRLGVLLQRLVFEAHAASREPEQGGGSDKDDGGALGVVLQGGHDSGLLVGPAQTRAQSSQKRGHPAHRLPPVAVTIGRQSVPR</sequence>
<name>A0A645DU31_9ZZZZ</name>
<dbReference type="EMBL" id="VSSQ01039761">
    <property type="protein sequence ID" value="MPM92877.1"/>
    <property type="molecule type" value="Genomic_DNA"/>
</dbReference>
<comment type="caution">
    <text evidence="2">The sequence shown here is derived from an EMBL/GenBank/DDBJ whole genome shotgun (WGS) entry which is preliminary data.</text>
</comment>
<reference evidence="2" key="1">
    <citation type="submission" date="2019-08" db="EMBL/GenBank/DDBJ databases">
        <authorList>
            <person name="Kucharzyk K."/>
            <person name="Murdoch R.W."/>
            <person name="Higgins S."/>
            <person name="Loffler F."/>
        </authorList>
    </citation>
    <scope>NUCLEOTIDE SEQUENCE</scope>
</reference>
<feature type="compositionally biased region" description="Basic and acidic residues" evidence="1">
    <location>
        <begin position="54"/>
        <end position="68"/>
    </location>
</feature>